<dbReference type="RefSeq" id="WP_071677127.1">
    <property type="nucleotide sequence ID" value="NZ_AP025593.1"/>
</dbReference>
<keyword evidence="7" id="KW-1185">Reference proteome</keyword>
<dbReference type="SUPFAM" id="SSF54909">
    <property type="entry name" value="Dimeric alpha+beta barrel"/>
    <property type="match status" value="1"/>
</dbReference>
<evidence type="ECO:0000256" key="2">
    <source>
        <dbReference type="ARBA" id="ARBA00022723"/>
    </source>
</evidence>
<dbReference type="Proteomes" id="UP000831120">
    <property type="component" value="Chromosome"/>
</dbReference>
<dbReference type="GO" id="GO:0004601">
    <property type="term" value="F:peroxidase activity"/>
    <property type="evidence" value="ECO:0007669"/>
    <property type="project" value="UniProtKB-KW"/>
</dbReference>
<reference evidence="6" key="1">
    <citation type="submission" date="2016-06" db="EMBL/GenBank/DDBJ databases">
        <title>Whole genome sequencing of Thermus brockianus strain GE-1.</title>
        <authorList>
            <person name="Schaefers C."/>
            <person name="Blank S."/>
            <person name="Wiebusch S."/>
            <person name="Elleuche S."/>
            <person name="Antranikian G."/>
        </authorList>
    </citation>
    <scope>NUCLEOTIDE SEQUENCE [LARGE SCALE GENOMIC DNA]</scope>
    <source>
        <strain evidence="6">GE-1</strain>
    </source>
</reference>
<reference evidence="4" key="2">
    <citation type="journal article" date="2017" name="Stand. Genomic Sci.">
        <title>Complete genome sequence of Thermus brockianus GE-1 reveals key enzymes of xylan/xylose metabolism.</title>
        <authorList>
            <person name="Schaefers C."/>
            <person name="Blank S."/>
            <person name="Wiebusch S."/>
            <person name="Elleuche S."/>
            <person name="Antranikian G."/>
        </authorList>
    </citation>
    <scope>NUCLEOTIDE SEQUENCE</scope>
    <source>
        <strain evidence="4">GE-1</strain>
    </source>
</reference>
<accession>A0A1J0LUU9</accession>
<reference evidence="5 7" key="3">
    <citation type="journal article" date="2022" name="Microbiol. Resour. Announc.">
        <title>Complete Genome Sequences of Thermus Strains Isolated from Senami Hot Spring in Japan.</title>
        <authorList>
            <person name="Miyazaki K."/>
        </authorList>
    </citation>
    <scope>NUCLEOTIDE SEQUENCE [LARGE SCALE GENOMIC DNA]</scope>
    <source>
        <strain evidence="5 7">SNM4-1</strain>
    </source>
</reference>
<dbReference type="Proteomes" id="UP000182993">
    <property type="component" value="Chromosome"/>
</dbReference>
<evidence type="ECO:0000256" key="1">
    <source>
        <dbReference type="ARBA" id="ARBA00022617"/>
    </source>
</evidence>
<dbReference type="InterPro" id="IPR011008">
    <property type="entry name" value="Dimeric_a/b-barrel"/>
</dbReference>
<dbReference type="InterPro" id="IPR010644">
    <property type="entry name" value="ChdC/CLD"/>
</dbReference>
<keyword evidence="3" id="KW-0408">Iron</keyword>
<dbReference type="KEGG" id="tbc:A0O31_01284"/>
<evidence type="ECO:0000313" key="4">
    <source>
        <dbReference type="EMBL" id="APD09419.1"/>
    </source>
</evidence>
<dbReference type="GO" id="GO:0020037">
    <property type="term" value="F:heme binding"/>
    <property type="evidence" value="ECO:0007669"/>
    <property type="project" value="InterPro"/>
</dbReference>
<evidence type="ECO:0000256" key="3">
    <source>
        <dbReference type="ARBA" id="ARBA00023004"/>
    </source>
</evidence>
<dbReference type="GO" id="GO:0046872">
    <property type="term" value="F:metal ion binding"/>
    <property type="evidence" value="ECO:0007669"/>
    <property type="project" value="UniProtKB-KW"/>
</dbReference>
<keyword evidence="2" id="KW-0479">Metal-binding</keyword>
<dbReference type="OrthoDB" id="9773646at2"/>
<dbReference type="EMBL" id="CP016312">
    <property type="protein sequence ID" value="APD09419.1"/>
    <property type="molecule type" value="Genomic_DNA"/>
</dbReference>
<organism evidence="4 6">
    <name type="scientific">Thermus brockianus</name>
    <dbReference type="NCBI Taxonomy" id="56956"/>
    <lineage>
        <taxon>Bacteria</taxon>
        <taxon>Thermotogati</taxon>
        <taxon>Deinococcota</taxon>
        <taxon>Deinococci</taxon>
        <taxon>Thermales</taxon>
        <taxon>Thermaceae</taxon>
        <taxon>Thermus</taxon>
    </lineage>
</organism>
<dbReference type="Pfam" id="PF06778">
    <property type="entry name" value="Chlor_dismutase"/>
    <property type="match status" value="1"/>
</dbReference>
<evidence type="ECO:0000313" key="5">
    <source>
        <dbReference type="EMBL" id="BDG17306.1"/>
    </source>
</evidence>
<dbReference type="AlphaFoldDB" id="A0A1J0LUU9"/>
<keyword evidence="1" id="KW-0349">Heme</keyword>
<evidence type="ECO:0000313" key="7">
    <source>
        <dbReference type="Proteomes" id="UP000831120"/>
    </source>
</evidence>
<dbReference type="STRING" id="56956.A0O31_01284"/>
<evidence type="ECO:0000313" key="6">
    <source>
        <dbReference type="Proteomes" id="UP000182993"/>
    </source>
</evidence>
<protein>
    <submittedName>
        <fullName evidence="4">Putative heme peroxidase</fullName>
    </submittedName>
</protein>
<keyword evidence="4" id="KW-0560">Oxidoreductase</keyword>
<keyword evidence="4" id="KW-0575">Peroxidase</keyword>
<dbReference type="EMBL" id="AP025593">
    <property type="protein sequence ID" value="BDG17306.1"/>
    <property type="molecule type" value="Genomic_DNA"/>
</dbReference>
<gene>
    <name evidence="4" type="ORF">A0O31_01284</name>
    <name evidence="5" type="ORF">TbrSNM41_20400</name>
</gene>
<proteinExistence type="predicted"/>
<name>A0A1J0LUU9_THEBO</name>
<dbReference type="Gene3D" id="3.30.70.1030">
    <property type="entry name" value="Apc35880, domain 1"/>
    <property type="match status" value="1"/>
</dbReference>
<sequence>MVWGFALFRLLPEFRRLEAEHQEHLKEEFAALLARWQEREGFLAVYSLVGLAAEADLLLWQGAESPKALQAFRREANRTRFLGYLEPTGLYLDRGEGLPQGEALALFPYGLEAALPEGLRVLRGENLLALEGPLEALLSLVLREGGYLGVRRTPREALDEL</sequence>